<feature type="compositionally biased region" description="Polar residues" evidence="2">
    <location>
        <begin position="22"/>
        <end position="32"/>
    </location>
</feature>
<dbReference type="Pfam" id="PF00076">
    <property type="entry name" value="RRM_1"/>
    <property type="match status" value="1"/>
</dbReference>
<reference evidence="4" key="2">
    <citation type="journal article" date="2023" name="IMA Fungus">
        <title>Comparative genomic study of the Penicillium genus elucidates a diverse pangenome and 15 lateral gene transfer events.</title>
        <authorList>
            <person name="Petersen C."/>
            <person name="Sorensen T."/>
            <person name="Nielsen M.R."/>
            <person name="Sondergaard T.E."/>
            <person name="Sorensen J.L."/>
            <person name="Fitzpatrick D.A."/>
            <person name="Frisvad J.C."/>
            <person name="Nielsen K.L."/>
        </authorList>
    </citation>
    <scope>NUCLEOTIDE SEQUENCE</scope>
    <source>
        <strain evidence="4">IBT 21917</strain>
    </source>
</reference>
<reference evidence="4" key="1">
    <citation type="submission" date="2022-11" db="EMBL/GenBank/DDBJ databases">
        <authorList>
            <person name="Petersen C."/>
        </authorList>
    </citation>
    <scope>NUCLEOTIDE SEQUENCE</scope>
    <source>
        <strain evidence="4">IBT 21917</strain>
    </source>
</reference>
<feature type="domain" description="RRM" evidence="3">
    <location>
        <begin position="469"/>
        <end position="547"/>
    </location>
</feature>
<feature type="region of interest" description="Disordered" evidence="2">
    <location>
        <begin position="432"/>
        <end position="463"/>
    </location>
</feature>
<evidence type="ECO:0000313" key="5">
    <source>
        <dbReference type="Proteomes" id="UP001146351"/>
    </source>
</evidence>
<dbReference type="InterPro" id="IPR012677">
    <property type="entry name" value="Nucleotide-bd_a/b_plait_sf"/>
</dbReference>
<feature type="compositionally biased region" description="Low complexity" evidence="2">
    <location>
        <begin position="12"/>
        <end position="21"/>
    </location>
</feature>
<evidence type="ECO:0000256" key="2">
    <source>
        <dbReference type="SAM" id="MobiDB-lite"/>
    </source>
</evidence>
<feature type="compositionally biased region" description="Polar residues" evidence="2">
    <location>
        <begin position="693"/>
        <end position="716"/>
    </location>
</feature>
<dbReference type="EMBL" id="JAPQKO010000006">
    <property type="protein sequence ID" value="KAJ5156019.1"/>
    <property type="molecule type" value="Genomic_DNA"/>
</dbReference>
<dbReference type="Gene3D" id="3.30.70.330">
    <property type="match status" value="1"/>
</dbReference>
<dbReference type="Proteomes" id="UP001146351">
    <property type="component" value="Unassembled WGS sequence"/>
</dbReference>
<dbReference type="InterPro" id="IPR035979">
    <property type="entry name" value="RBD_domain_sf"/>
</dbReference>
<dbReference type="AlphaFoldDB" id="A0A9W9HW09"/>
<feature type="region of interest" description="Disordered" evidence="2">
    <location>
        <begin position="320"/>
        <end position="377"/>
    </location>
</feature>
<dbReference type="PROSITE" id="PS50102">
    <property type="entry name" value="RRM"/>
    <property type="match status" value="1"/>
</dbReference>
<feature type="region of interest" description="Disordered" evidence="2">
    <location>
        <begin position="167"/>
        <end position="196"/>
    </location>
</feature>
<protein>
    <recommendedName>
        <fullName evidence="3">RRM domain-containing protein</fullName>
    </recommendedName>
</protein>
<organism evidence="4 5">
    <name type="scientific">Penicillium capsulatum</name>
    <dbReference type="NCBI Taxonomy" id="69766"/>
    <lineage>
        <taxon>Eukaryota</taxon>
        <taxon>Fungi</taxon>
        <taxon>Dikarya</taxon>
        <taxon>Ascomycota</taxon>
        <taxon>Pezizomycotina</taxon>
        <taxon>Eurotiomycetes</taxon>
        <taxon>Eurotiomycetidae</taxon>
        <taxon>Eurotiales</taxon>
        <taxon>Aspergillaceae</taxon>
        <taxon>Penicillium</taxon>
    </lineage>
</organism>
<dbReference type="InterPro" id="IPR050441">
    <property type="entry name" value="RBM"/>
</dbReference>
<comment type="caution">
    <text evidence="4">The sequence shown here is derived from an EMBL/GenBank/DDBJ whole genome shotgun (WGS) entry which is preliminary data.</text>
</comment>
<dbReference type="PANTHER" id="PTHR48034">
    <property type="entry name" value="TRANSFORMER-2 SEX-DETERMINING PROTEIN-RELATED"/>
    <property type="match status" value="1"/>
</dbReference>
<sequence>MLKPFQVRGFCESSSESNESSTRSGTVQISSTDYDEIASKHPRARLTYLDDDDTDGDQITVGSSLELSQRLDEPLETAPFVFSGPSNEPMHIFDIRRSNSVTELWRRYETTIGSIPAGDDQTLYTVSNSESRGDAETTDVSATSAPGDSSQPLLSAFEAELASIMSSADTSEARVPQQSQAEPATESTRNTNEQRTPHPAELIAAQIMHHLVNGVNMLHSELSTKLPELQRQVRNAQRSLPDQVSTSLQSLLATLEAQMRSAYNNIPNGGRQFAEEAIHAGRPVAENAAESLRMVASEFNEVGRTLFTAFENEFGRMGLQGARNTSNANPVDPGSPSMTEPASSQHTTSQGNDQGQDSPVVVPGPPPSLGSQLPPYYRPLPPAYSQLQRPWVGHVPPPTSAYPFDISNRGHPPLPYLPMNWSQLSSWTYPSIRQPPPASNAQDSGAARPPPLGTATEGANMQSDDLERKTLFIGNVGFNVTESMIRDVFASKGFVVEVVLPLDEPTNKHAGFGYLHFPSIHPATAAMDVLQGAHIDGHAINLEFCDVAPAESLRLPQETSSPSATTGESETNVTEHNASCSKPVVSDEPLALSKTKSSRRKSVTFQEPLLPPKETVPADSKSTNQDERLFPTRADSPPLIDFLAEEATSTAHGTSENGNDDLINFNPEMEMSRFPPVSQIEAQHLSKQRSIYPPTTSNAAPEAGQHSSSDKNSSLGSARERLRPSRSLSNVRDMQVPIHSPMTSQMHHQNGYNTHDPMLRRSNTMGFSSPRGEPEGRILRRRATERASLRSNERSMAGADTWARLDRRERNRMSSVSGETHSGSLPVEEASQPKPAGASAEEAQDANVQSCVSSLMDMGYGAAHDGGRSRIAVYAAASNGNLLDAIEMIEEDRKAYARHGQL</sequence>
<feature type="compositionally biased region" description="Polar residues" evidence="2">
    <location>
        <begin position="557"/>
        <end position="580"/>
    </location>
</feature>
<feature type="region of interest" description="Disordered" evidence="2">
    <location>
        <begin position="1"/>
        <end position="41"/>
    </location>
</feature>
<evidence type="ECO:0000259" key="3">
    <source>
        <dbReference type="PROSITE" id="PS50102"/>
    </source>
</evidence>
<feature type="compositionally biased region" description="Polar residues" evidence="2">
    <location>
        <begin position="167"/>
        <end position="194"/>
    </location>
</feature>
<keyword evidence="5" id="KW-1185">Reference proteome</keyword>
<dbReference type="OrthoDB" id="193499at2759"/>
<gene>
    <name evidence="4" type="ORF">N7492_008822</name>
</gene>
<feature type="region of interest" description="Disordered" evidence="2">
    <location>
        <begin position="682"/>
        <end position="777"/>
    </location>
</feature>
<keyword evidence="1" id="KW-0694">RNA-binding</keyword>
<accession>A0A9W9HW09</accession>
<dbReference type="GO" id="GO:0003723">
    <property type="term" value="F:RNA binding"/>
    <property type="evidence" value="ECO:0007669"/>
    <property type="project" value="UniProtKB-UniRule"/>
</dbReference>
<feature type="region of interest" description="Disordered" evidence="2">
    <location>
        <begin position="554"/>
        <end position="635"/>
    </location>
</feature>
<dbReference type="SUPFAM" id="SSF54928">
    <property type="entry name" value="RNA-binding domain, RBD"/>
    <property type="match status" value="1"/>
</dbReference>
<feature type="compositionally biased region" description="Polar residues" evidence="2">
    <location>
        <begin position="813"/>
        <end position="823"/>
    </location>
</feature>
<feature type="region of interest" description="Disordered" evidence="2">
    <location>
        <begin position="121"/>
        <end position="151"/>
    </location>
</feature>
<dbReference type="InterPro" id="IPR000504">
    <property type="entry name" value="RRM_dom"/>
</dbReference>
<feature type="compositionally biased region" description="Polar residues" evidence="2">
    <location>
        <begin position="741"/>
        <end position="753"/>
    </location>
</feature>
<evidence type="ECO:0000313" key="4">
    <source>
        <dbReference type="EMBL" id="KAJ5156019.1"/>
    </source>
</evidence>
<feature type="region of interest" description="Disordered" evidence="2">
    <location>
        <begin position="804"/>
        <end position="845"/>
    </location>
</feature>
<feature type="compositionally biased region" description="Polar residues" evidence="2">
    <location>
        <begin position="138"/>
        <end position="151"/>
    </location>
</feature>
<feature type="compositionally biased region" description="Polar residues" evidence="2">
    <location>
        <begin position="336"/>
        <end position="353"/>
    </location>
</feature>
<proteinExistence type="predicted"/>
<dbReference type="SMART" id="SM00360">
    <property type="entry name" value="RRM"/>
    <property type="match status" value="1"/>
</dbReference>
<evidence type="ECO:0000256" key="1">
    <source>
        <dbReference type="PROSITE-ProRule" id="PRU00176"/>
    </source>
</evidence>
<name>A0A9W9HW09_9EURO</name>